<dbReference type="EMBL" id="CAXLJL010000267">
    <property type="protein sequence ID" value="CAL5135715.1"/>
    <property type="molecule type" value="Genomic_DNA"/>
</dbReference>
<gene>
    <name evidence="2" type="ORF">CDAUBV1_LOCUS9835</name>
</gene>
<accession>A0AAV2TGB8</accession>
<dbReference type="Gene3D" id="1.20.1280.50">
    <property type="match status" value="1"/>
</dbReference>
<dbReference type="Pfam" id="PF12937">
    <property type="entry name" value="F-box-like"/>
    <property type="match status" value="1"/>
</dbReference>
<organism evidence="2 3">
    <name type="scientific">Calicophoron daubneyi</name>
    <name type="common">Rumen fluke</name>
    <name type="synonym">Paramphistomum daubneyi</name>
    <dbReference type="NCBI Taxonomy" id="300641"/>
    <lineage>
        <taxon>Eukaryota</taxon>
        <taxon>Metazoa</taxon>
        <taxon>Spiralia</taxon>
        <taxon>Lophotrochozoa</taxon>
        <taxon>Platyhelminthes</taxon>
        <taxon>Trematoda</taxon>
        <taxon>Digenea</taxon>
        <taxon>Plagiorchiida</taxon>
        <taxon>Pronocephalata</taxon>
        <taxon>Paramphistomoidea</taxon>
        <taxon>Paramphistomidae</taxon>
        <taxon>Calicophoron</taxon>
    </lineage>
</organism>
<dbReference type="PROSITE" id="PS50181">
    <property type="entry name" value="FBOX"/>
    <property type="match status" value="1"/>
</dbReference>
<comment type="caution">
    <text evidence="2">The sequence shown here is derived from an EMBL/GenBank/DDBJ whole genome shotgun (WGS) entry which is preliminary data.</text>
</comment>
<evidence type="ECO:0000313" key="3">
    <source>
        <dbReference type="Proteomes" id="UP001497525"/>
    </source>
</evidence>
<sequence>MAAMSYENPLFEYYNLFKDGRITEMASVAPAPQRDFHHLLITTSTFIWRSWKITSRNDGAKYHPAESRATHDEFLTDERMQSDILRVLGPETLDYCKNIARGFVDFIERIPYDLLKNILFYLNLEDIVNLSYVSKRLHKLCNDDDVWKEIYVKNSHSSINDTIEELAKLFGWKRVFFTSKLQLQMQLHRLRMEQAEGNGDVTEFDENGLEIDDAAVTDYEHFVGSPSGQEVPDPKKIPDG</sequence>
<dbReference type="SUPFAM" id="SSF81383">
    <property type="entry name" value="F-box domain"/>
    <property type="match status" value="1"/>
</dbReference>
<feature type="domain" description="F-box" evidence="1">
    <location>
        <begin position="104"/>
        <end position="150"/>
    </location>
</feature>
<dbReference type="CDD" id="cd22106">
    <property type="entry name" value="F-box_FBXO36"/>
    <property type="match status" value="1"/>
</dbReference>
<dbReference type="AlphaFoldDB" id="A0AAV2TGB8"/>
<name>A0AAV2TGB8_CALDB</name>
<reference evidence="2" key="1">
    <citation type="submission" date="2024-06" db="EMBL/GenBank/DDBJ databases">
        <authorList>
            <person name="Liu X."/>
            <person name="Lenzi L."/>
            <person name="Haldenby T S."/>
            <person name="Uol C."/>
        </authorList>
    </citation>
    <scope>NUCLEOTIDE SEQUENCE</scope>
</reference>
<protein>
    <recommendedName>
        <fullName evidence="1">F-box domain-containing protein</fullName>
    </recommendedName>
</protein>
<dbReference type="InterPro" id="IPR001810">
    <property type="entry name" value="F-box_dom"/>
</dbReference>
<evidence type="ECO:0000313" key="2">
    <source>
        <dbReference type="EMBL" id="CAL5135715.1"/>
    </source>
</evidence>
<proteinExistence type="predicted"/>
<dbReference type="Proteomes" id="UP001497525">
    <property type="component" value="Unassembled WGS sequence"/>
</dbReference>
<dbReference type="SMART" id="SM00256">
    <property type="entry name" value="FBOX"/>
    <property type="match status" value="1"/>
</dbReference>
<evidence type="ECO:0000259" key="1">
    <source>
        <dbReference type="PROSITE" id="PS50181"/>
    </source>
</evidence>
<dbReference type="InterPro" id="IPR036047">
    <property type="entry name" value="F-box-like_dom_sf"/>
</dbReference>